<protein>
    <recommendedName>
        <fullName evidence="20">Cell wall hydroxyproline-rich glycoprotein</fullName>
    </recommendedName>
</protein>
<evidence type="ECO:0000256" key="20">
    <source>
        <dbReference type="ARBA" id="ARBA00041871"/>
    </source>
</evidence>
<proteinExistence type="inferred from homology"/>
<keyword evidence="8" id="KW-0964">Secreted</keyword>
<keyword evidence="9" id="KW-0433">Leucine-rich repeat</keyword>
<dbReference type="SUPFAM" id="SSF103506">
    <property type="entry name" value="Mitochondrial carrier"/>
    <property type="match status" value="1"/>
</dbReference>
<evidence type="ECO:0000256" key="13">
    <source>
        <dbReference type="ARBA" id="ARBA00022792"/>
    </source>
</evidence>
<comment type="function">
    <text evidence="21">ADP:ATP antiporter that mediates import of ADP into the mitochondrial matrix for ATP synthesis, and export of ATP out to fuel the cell. Cycles between the cytoplasmic-open state (c-state) and the matrix-open state (m-state): operates by the alternating access mechanism with a single substrate-binding site intermittently exposed to either the cytosolic (c-state) or matrix (m-state) side of the inner mitochondrial membrane.</text>
</comment>
<evidence type="ECO:0000313" key="25">
    <source>
        <dbReference type="Proteomes" id="UP000467841"/>
    </source>
</evidence>
<evidence type="ECO:0000256" key="22">
    <source>
        <dbReference type="PROSITE-ProRule" id="PRU00282"/>
    </source>
</evidence>
<evidence type="ECO:0000256" key="18">
    <source>
        <dbReference type="ARBA" id="ARBA00023278"/>
    </source>
</evidence>
<dbReference type="InterPro" id="IPR002067">
    <property type="entry name" value="MCP"/>
</dbReference>
<keyword evidence="11" id="KW-0732">Signal</keyword>
<keyword evidence="14 23" id="KW-1133">Transmembrane helix</keyword>
<dbReference type="InterPro" id="IPR051582">
    <property type="entry name" value="LRR_extensin-like_regulator"/>
</dbReference>
<comment type="catalytic activity">
    <reaction evidence="19">
        <text>ADP(in) + ATP(out) = ADP(out) + ATP(in)</text>
        <dbReference type="Rhea" id="RHEA:34999"/>
        <dbReference type="ChEBI" id="CHEBI:30616"/>
        <dbReference type="ChEBI" id="CHEBI:456216"/>
    </reaction>
    <physiologicalReaction direction="left-to-right" evidence="19">
        <dbReference type="Rhea" id="RHEA:35000"/>
    </physiologicalReaction>
</comment>
<dbReference type="PANTHER" id="PTHR32093:SF50">
    <property type="entry name" value="EXTENSIN-LIKE PROTEIN"/>
    <property type="match status" value="1"/>
</dbReference>
<name>A0A6D2KEC5_9BRAS</name>
<keyword evidence="15" id="KW-0496">Mitochondrion</keyword>
<evidence type="ECO:0000256" key="23">
    <source>
        <dbReference type="SAM" id="Phobius"/>
    </source>
</evidence>
<keyword evidence="12" id="KW-0677">Repeat</keyword>
<feature type="transmembrane region" description="Helical" evidence="23">
    <location>
        <begin position="283"/>
        <end position="304"/>
    </location>
</feature>
<feature type="transmembrane region" description="Helical" evidence="23">
    <location>
        <begin position="178"/>
        <end position="201"/>
    </location>
</feature>
<dbReference type="PRINTS" id="PR00926">
    <property type="entry name" value="MITOCARRIER"/>
</dbReference>
<evidence type="ECO:0000313" key="24">
    <source>
        <dbReference type="EMBL" id="CAA7050149.1"/>
    </source>
</evidence>
<dbReference type="Pfam" id="PF00560">
    <property type="entry name" value="LRR_1"/>
    <property type="match status" value="3"/>
</dbReference>
<reference evidence="24" key="1">
    <citation type="submission" date="2020-01" db="EMBL/GenBank/DDBJ databases">
        <authorList>
            <person name="Mishra B."/>
        </authorList>
    </citation>
    <scope>NUCLEOTIDE SEQUENCE [LARGE SCALE GENOMIC DNA]</scope>
</reference>
<feature type="transmembrane region" description="Helical" evidence="23">
    <location>
        <begin position="244"/>
        <end position="263"/>
    </location>
</feature>
<evidence type="ECO:0000256" key="1">
    <source>
        <dbReference type="ARBA" id="ARBA00004191"/>
    </source>
</evidence>
<dbReference type="Gene3D" id="1.50.40.10">
    <property type="entry name" value="Mitochondrial carrier domain"/>
    <property type="match status" value="1"/>
</dbReference>
<dbReference type="GO" id="GO:0005743">
    <property type="term" value="C:mitochondrial inner membrane"/>
    <property type="evidence" value="ECO:0007669"/>
    <property type="project" value="UniProtKB-SubCell"/>
</dbReference>
<keyword evidence="16 22" id="KW-0472">Membrane</keyword>
<dbReference type="PROSITE" id="PS50920">
    <property type="entry name" value="SOLCAR"/>
    <property type="match status" value="3"/>
</dbReference>
<evidence type="ECO:0000256" key="7">
    <source>
        <dbReference type="ARBA" id="ARBA00022512"/>
    </source>
</evidence>
<feature type="repeat" description="Solcar" evidence="22">
    <location>
        <begin position="281"/>
        <end position="367"/>
    </location>
</feature>
<dbReference type="InterPro" id="IPR002113">
    <property type="entry name" value="ADT_euk_type"/>
</dbReference>
<dbReference type="InterPro" id="IPR018108">
    <property type="entry name" value="MCP_transmembrane"/>
</dbReference>
<evidence type="ECO:0000256" key="4">
    <source>
        <dbReference type="ARBA" id="ARBA00011245"/>
    </source>
</evidence>
<sequence length="744" mass="80514">MDGSTHSSVFQKLHGQSTLKNRLSPSVQTLNHSVSGAYVNGGLQSLSNHGIGSSSLLPHGLLPVSAQAPNEKSINGFWIDFLMGGVSAAVSKTAAAPIERVKLLIQNQDEMIKSGRLSRPYKGISDCFGRTIQEEGMVSLWRGNTANVIRYFPTQALNFAFRDYFKSIFNVKKDKDGYWKWFAGNLASGGAAGASSLLFVYSLDYARTRLANDAKVVAKMGGQRQFNGMVDVYSKTLASDGVAGLYRGFSISCVGIVVYRALYFGLYDSLKPVVLVDGLQDSFLASFLLGWGITVGAGLASYPIDTVRRRMMMTSGEAVKYKSSLEAFSQIVKKEGAKSLFKGAGANILRAVAGAGVLAGYDQLQLIFLGKKYGSVSTAKHSLHHHTSPSPNHNQHLQQAYRALKAWKKVIYSDPKNLTGDWFGPLVCSYTGIFCAPSPSDPSTLVVAGIDLNHGDIAGFLPEAIGLLSDLALIHLNSNRFCGILPRSLANLSLLYELDLSNNRFVGPFPDVVLSLPSLKFLDLRYNEFEGPLPPQLFSNPLDAIFVNNNRLTSLIPRNFNGTTASVVVFANNDFSGCLPPTISRFADTLEELLLINSSLSGCLPPEVGYLYKLRVLDVSDNSLVGPVPYSLAGLGRLELMNLEHNMFTGTLHLGVCVLPSLMNLTISDNYFNEEEGICKNLTSRGIAFDDRNNCLPDKPLQRSQKVCKPVLDHPVDCNDYKCSDMAPSVAASTAGPATAPGPA</sequence>
<dbReference type="Proteomes" id="UP000467841">
    <property type="component" value="Unassembled WGS sequence"/>
</dbReference>
<keyword evidence="17" id="KW-0325">Glycoprotein</keyword>
<evidence type="ECO:0000256" key="3">
    <source>
        <dbReference type="ARBA" id="ARBA00006375"/>
    </source>
</evidence>
<evidence type="ECO:0000256" key="17">
    <source>
        <dbReference type="ARBA" id="ARBA00023180"/>
    </source>
</evidence>
<keyword evidence="25" id="KW-1185">Reference proteome</keyword>
<dbReference type="InterPro" id="IPR001611">
    <property type="entry name" value="Leu-rich_rpt"/>
</dbReference>
<dbReference type="GO" id="GO:1990544">
    <property type="term" value="P:mitochondrial ATP transmembrane transport"/>
    <property type="evidence" value="ECO:0007669"/>
    <property type="project" value="InterPro"/>
</dbReference>
<evidence type="ECO:0000256" key="11">
    <source>
        <dbReference type="ARBA" id="ARBA00022729"/>
    </source>
</evidence>
<dbReference type="FunFam" id="3.80.10.10:FF:000224">
    <property type="entry name" value="Leucine-rich repeat extensin-like protein 1"/>
    <property type="match status" value="1"/>
</dbReference>
<dbReference type="InterPro" id="IPR032675">
    <property type="entry name" value="LRR_dom_sf"/>
</dbReference>
<comment type="caution">
    <text evidence="24">The sequence shown here is derived from an EMBL/GenBank/DDBJ whole genome shotgun (WGS) entry which is preliminary data.</text>
</comment>
<comment type="subcellular location">
    <subcellularLocation>
        <location evidence="2">Mitochondrion inner membrane</location>
        <topology evidence="2">Multi-pass membrane protein</topology>
    </subcellularLocation>
    <subcellularLocation>
        <location evidence="1">Secreted</location>
        <location evidence="1">Cell wall</location>
    </subcellularLocation>
</comment>
<evidence type="ECO:0000256" key="16">
    <source>
        <dbReference type="ARBA" id="ARBA00023136"/>
    </source>
</evidence>
<dbReference type="EMBL" id="CACVBM020001440">
    <property type="protein sequence ID" value="CAA7050149.1"/>
    <property type="molecule type" value="Genomic_DNA"/>
</dbReference>
<feature type="repeat" description="Solcar" evidence="22">
    <location>
        <begin position="180"/>
        <end position="273"/>
    </location>
</feature>
<organism evidence="24 25">
    <name type="scientific">Microthlaspi erraticum</name>
    <dbReference type="NCBI Taxonomy" id="1685480"/>
    <lineage>
        <taxon>Eukaryota</taxon>
        <taxon>Viridiplantae</taxon>
        <taxon>Streptophyta</taxon>
        <taxon>Embryophyta</taxon>
        <taxon>Tracheophyta</taxon>
        <taxon>Spermatophyta</taxon>
        <taxon>Magnoliopsida</taxon>
        <taxon>eudicotyledons</taxon>
        <taxon>Gunneridae</taxon>
        <taxon>Pentapetalae</taxon>
        <taxon>rosids</taxon>
        <taxon>malvids</taxon>
        <taxon>Brassicales</taxon>
        <taxon>Brassicaceae</taxon>
        <taxon>Coluteocarpeae</taxon>
        <taxon>Microthlaspi</taxon>
    </lineage>
</organism>
<dbReference type="PANTHER" id="PTHR32093">
    <property type="entry name" value="LEUCINE-RICH REPEAT EXTENSIN-LIKE PROTEIN 3-RELATED"/>
    <property type="match status" value="1"/>
</dbReference>
<accession>A0A6D2KEC5</accession>
<evidence type="ECO:0000256" key="9">
    <source>
        <dbReference type="ARBA" id="ARBA00022614"/>
    </source>
</evidence>
<evidence type="ECO:0000256" key="8">
    <source>
        <dbReference type="ARBA" id="ARBA00022525"/>
    </source>
</evidence>
<evidence type="ECO:0000256" key="12">
    <source>
        <dbReference type="ARBA" id="ARBA00022737"/>
    </source>
</evidence>
<keyword evidence="5" id="KW-0813">Transport</keyword>
<gene>
    <name evidence="24" type="ORF">MERR_LOCUS37384</name>
</gene>
<dbReference type="InterPro" id="IPR023395">
    <property type="entry name" value="MCP_dom_sf"/>
</dbReference>
<dbReference type="SUPFAM" id="SSF52058">
    <property type="entry name" value="L domain-like"/>
    <property type="match status" value="1"/>
</dbReference>
<evidence type="ECO:0000256" key="21">
    <source>
        <dbReference type="ARBA" id="ARBA00045250"/>
    </source>
</evidence>
<evidence type="ECO:0000256" key="14">
    <source>
        <dbReference type="ARBA" id="ARBA00022989"/>
    </source>
</evidence>
<dbReference type="OrthoDB" id="676979at2759"/>
<evidence type="ECO:0000256" key="5">
    <source>
        <dbReference type="ARBA" id="ARBA00022448"/>
    </source>
</evidence>
<keyword evidence="13" id="KW-0999">Mitochondrion inner membrane</keyword>
<dbReference type="GO" id="GO:0005471">
    <property type="term" value="F:ATP:ADP antiporter activity"/>
    <property type="evidence" value="ECO:0007669"/>
    <property type="project" value="InterPro"/>
</dbReference>
<dbReference type="Pfam" id="PF00153">
    <property type="entry name" value="Mito_carr"/>
    <property type="match status" value="3"/>
</dbReference>
<dbReference type="PRINTS" id="PR00927">
    <property type="entry name" value="ADPTRNSLCASE"/>
</dbReference>
<dbReference type="FunFam" id="1.50.40.10:FF:000001">
    <property type="entry name" value="ADP,ATP carrier protein, mitochondrial"/>
    <property type="match status" value="1"/>
</dbReference>
<dbReference type="AlphaFoldDB" id="A0A6D2KEC5"/>
<comment type="similarity">
    <text evidence="3">Belongs to the mitochondrial carrier (TC 2.A.29) family.</text>
</comment>
<dbReference type="GO" id="GO:0140021">
    <property type="term" value="P:mitochondrial ADP transmembrane transport"/>
    <property type="evidence" value="ECO:0007669"/>
    <property type="project" value="InterPro"/>
</dbReference>
<evidence type="ECO:0000256" key="19">
    <source>
        <dbReference type="ARBA" id="ARBA00024143"/>
    </source>
</evidence>
<evidence type="ECO:0000256" key="6">
    <source>
        <dbReference type="ARBA" id="ARBA00022449"/>
    </source>
</evidence>
<evidence type="ECO:0000256" key="2">
    <source>
        <dbReference type="ARBA" id="ARBA00004448"/>
    </source>
</evidence>
<feature type="repeat" description="Solcar" evidence="22">
    <location>
        <begin position="75"/>
        <end position="168"/>
    </location>
</feature>
<keyword evidence="6" id="KW-0050">Antiport</keyword>
<keyword evidence="7" id="KW-0134">Cell wall</keyword>
<evidence type="ECO:0000256" key="10">
    <source>
        <dbReference type="ARBA" id="ARBA00022692"/>
    </source>
</evidence>
<evidence type="ECO:0000256" key="15">
    <source>
        <dbReference type="ARBA" id="ARBA00023128"/>
    </source>
</evidence>
<keyword evidence="18" id="KW-0379">Hydroxylation</keyword>
<comment type="subunit">
    <text evidence="4">Monomer.</text>
</comment>
<keyword evidence="10 22" id="KW-0812">Transmembrane</keyword>
<dbReference type="Gene3D" id="3.80.10.10">
    <property type="entry name" value="Ribonuclease Inhibitor"/>
    <property type="match status" value="2"/>
</dbReference>